<reference evidence="1 8" key="2">
    <citation type="submission" date="2016-03" db="EMBL/GenBank/DDBJ databases">
        <title>Spore heat resistance.</title>
        <authorList>
            <person name="Boekhorst J."/>
            <person name="Berendsen E.M."/>
            <person name="Wells-Bennik M.H."/>
            <person name="Kuipers O.P."/>
        </authorList>
    </citation>
    <scope>NUCLEOTIDE SEQUENCE [LARGE SCALE GENOMIC DNA]</scope>
    <source>
        <strain evidence="1 8">GS8</strain>
    </source>
</reference>
<dbReference type="Proteomes" id="UP000773850">
    <property type="component" value="Unassembled WGS sequence"/>
</dbReference>
<dbReference type="Proteomes" id="UP000075517">
    <property type="component" value="Unassembled WGS sequence"/>
</dbReference>
<dbReference type="Proteomes" id="UP000266922">
    <property type="component" value="Unassembled WGS sequence"/>
</dbReference>
<gene>
    <name evidence="2" type="ORF">B4109_2144</name>
    <name evidence="3" type="ORF">B4114_2181</name>
    <name evidence="4" type="ORF">D9548_11105</name>
    <name evidence="1" type="ORF">GS8_2294</name>
</gene>
<dbReference type="AlphaFoldDB" id="A0A150NA94"/>
<evidence type="ECO:0000313" key="6">
    <source>
        <dbReference type="Proteomes" id="UP000075517"/>
    </source>
</evidence>
<evidence type="ECO:0000313" key="4">
    <source>
        <dbReference type="EMBL" id="RLQ13527.1"/>
    </source>
</evidence>
<protein>
    <submittedName>
        <fullName evidence="4">DUF3918 domain-containing protein</fullName>
    </submittedName>
</protein>
<dbReference type="EMBL" id="RCTJ01000041">
    <property type="protein sequence ID" value="RLQ13527.1"/>
    <property type="molecule type" value="Genomic_DNA"/>
</dbReference>
<comment type="caution">
    <text evidence="3">The sequence shown here is derived from an EMBL/GenBank/DDBJ whole genome shotgun (WGS) entry which is preliminary data.</text>
</comment>
<dbReference type="RefSeq" id="WP_013144658.1">
    <property type="nucleotide sequence ID" value="NZ_CBCSGJ010000002.1"/>
</dbReference>
<dbReference type="GeneID" id="32065562"/>
<evidence type="ECO:0000313" key="1">
    <source>
        <dbReference type="EMBL" id="KAF6510137.1"/>
    </source>
</evidence>
<evidence type="ECO:0000313" key="8">
    <source>
        <dbReference type="Proteomes" id="UP000773850"/>
    </source>
</evidence>
<dbReference type="EMBL" id="LQYY01000090">
    <property type="protein sequence ID" value="KYD33635.1"/>
    <property type="molecule type" value="Genomic_DNA"/>
</dbReference>
<dbReference type="EMBL" id="LUCS01000028">
    <property type="protein sequence ID" value="KAF6510137.1"/>
    <property type="molecule type" value="Genomic_DNA"/>
</dbReference>
<dbReference type="Proteomes" id="UP000075424">
    <property type="component" value="Unassembled WGS sequence"/>
</dbReference>
<dbReference type="Pfam" id="PF13056">
    <property type="entry name" value="DUF3918"/>
    <property type="match status" value="1"/>
</dbReference>
<sequence length="44" mass="5226">MNRMMTSLLAVGLGVAAYQLAQRNDWMNGRTMRRMRRRLMQAIR</sequence>
<dbReference type="EMBL" id="LQYV01000132">
    <property type="protein sequence ID" value="KYD21819.1"/>
    <property type="molecule type" value="Genomic_DNA"/>
</dbReference>
<dbReference type="InterPro" id="IPR025029">
    <property type="entry name" value="DUF3918"/>
</dbReference>
<proteinExistence type="predicted"/>
<name>A0A150NA94_GEOSE</name>
<dbReference type="PATRIC" id="fig|1422.17.peg.412"/>
<evidence type="ECO:0000313" key="2">
    <source>
        <dbReference type="EMBL" id="KYD21819.1"/>
    </source>
</evidence>
<evidence type="ECO:0000313" key="7">
    <source>
        <dbReference type="Proteomes" id="UP000266922"/>
    </source>
</evidence>
<accession>A0A150NA94</accession>
<reference evidence="4 7" key="3">
    <citation type="submission" date="2018-10" db="EMBL/GenBank/DDBJ databases">
        <title>Geobacillus stearothermophilus in processing lines of powdered infant formula.</title>
        <authorList>
            <person name="Rhee M.S."/>
            <person name="Choi I.-G."/>
            <person name="Cho T.J."/>
            <person name="Park B."/>
        </authorList>
    </citation>
    <scope>NUCLEOTIDE SEQUENCE [LARGE SCALE GENOMIC DNA]</scope>
    <source>
        <strain evidence="4 7">FHS-PPGT130</strain>
    </source>
</reference>
<evidence type="ECO:0000313" key="5">
    <source>
        <dbReference type="Proteomes" id="UP000075424"/>
    </source>
</evidence>
<reference evidence="5 6" key="1">
    <citation type="submission" date="2016-01" db="EMBL/GenBank/DDBJ databases">
        <title>Draft Genome Sequences of Seven Thermophilic Sporeformers Isolated from Foods.</title>
        <authorList>
            <person name="Berendsen E.M."/>
            <person name="Wells-Bennik M.H."/>
            <person name="Krawcyk A.O."/>
            <person name="De Jong A."/>
            <person name="Holsappel S."/>
            <person name="Eijlander R.T."/>
            <person name="Kuipers O.P."/>
        </authorList>
    </citation>
    <scope>NUCLEOTIDE SEQUENCE [LARGE SCALE GENOMIC DNA]</scope>
    <source>
        <strain evidence="2 5">B4109</strain>
        <strain evidence="3 6">B4114</strain>
    </source>
</reference>
<keyword evidence="8" id="KW-1185">Reference proteome</keyword>
<organism evidence="3 6">
    <name type="scientific">Geobacillus stearothermophilus</name>
    <name type="common">Bacillus stearothermophilus</name>
    <dbReference type="NCBI Taxonomy" id="1422"/>
    <lineage>
        <taxon>Bacteria</taxon>
        <taxon>Bacillati</taxon>
        <taxon>Bacillota</taxon>
        <taxon>Bacilli</taxon>
        <taxon>Bacillales</taxon>
        <taxon>Anoxybacillaceae</taxon>
        <taxon>Geobacillus</taxon>
    </lineage>
</organism>
<evidence type="ECO:0000313" key="3">
    <source>
        <dbReference type="EMBL" id="KYD33635.1"/>
    </source>
</evidence>